<gene>
    <name evidence="7" type="ORF">E4K67_05855</name>
</gene>
<evidence type="ECO:0000256" key="4">
    <source>
        <dbReference type="ARBA" id="ARBA00023163"/>
    </source>
</evidence>
<dbReference type="Gene3D" id="3.40.50.300">
    <property type="entry name" value="P-loop containing nucleotide triphosphate hydrolases"/>
    <property type="match status" value="1"/>
</dbReference>
<dbReference type="AlphaFoldDB" id="A0A4Z0R751"/>
<dbReference type="InterPro" id="IPR025944">
    <property type="entry name" value="Sigma_54_int_dom_CS"/>
</dbReference>
<dbReference type="SUPFAM" id="SSF46689">
    <property type="entry name" value="Homeodomain-like"/>
    <property type="match status" value="1"/>
</dbReference>
<dbReference type="InterPro" id="IPR058031">
    <property type="entry name" value="AAA_lid_NorR"/>
</dbReference>
<dbReference type="InterPro" id="IPR002078">
    <property type="entry name" value="Sigma_54_int"/>
</dbReference>
<evidence type="ECO:0000256" key="3">
    <source>
        <dbReference type="ARBA" id="ARBA00023015"/>
    </source>
</evidence>
<evidence type="ECO:0000256" key="2">
    <source>
        <dbReference type="ARBA" id="ARBA00022840"/>
    </source>
</evidence>
<dbReference type="Gene3D" id="1.10.10.60">
    <property type="entry name" value="Homeodomain-like"/>
    <property type="match status" value="1"/>
</dbReference>
<dbReference type="InterPro" id="IPR003593">
    <property type="entry name" value="AAA+_ATPase"/>
</dbReference>
<evidence type="ECO:0000256" key="1">
    <source>
        <dbReference type="ARBA" id="ARBA00022741"/>
    </source>
</evidence>
<dbReference type="InterPro" id="IPR035965">
    <property type="entry name" value="PAS-like_dom_sf"/>
</dbReference>
<keyword evidence="2" id="KW-0067">ATP-binding</keyword>
<evidence type="ECO:0000313" key="7">
    <source>
        <dbReference type="EMBL" id="TGE38991.1"/>
    </source>
</evidence>
<name>A0A4Z0R751_9FIRM</name>
<keyword evidence="4" id="KW-0804">Transcription</keyword>
<dbReference type="Pfam" id="PF25601">
    <property type="entry name" value="AAA_lid_14"/>
    <property type="match status" value="1"/>
</dbReference>
<dbReference type="GO" id="GO:0006355">
    <property type="term" value="P:regulation of DNA-templated transcription"/>
    <property type="evidence" value="ECO:0007669"/>
    <property type="project" value="InterPro"/>
</dbReference>
<feature type="domain" description="Sigma-54 factor interaction" evidence="5">
    <location>
        <begin position="159"/>
        <end position="389"/>
    </location>
</feature>
<dbReference type="Gene3D" id="3.30.450.20">
    <property type="entry name" value="PAS domain"/>
    <property type="match status" value="1"/>
</dbReference>
<feature type="domain" description="PAS" evidence="6">
    <location>
        <begin position="15"/>
        <end position="52"/>
    </location>
</feature>
<dbReference type="PROSITE" id="PS00688">
    <property type="entry name" value="SIGMA54_INTERACT_3"/>
    <property type="match status" value="1"/>
</dbReference>
<dbReference type="GO" id="GO:0005524">
    <property type="term" value="F:ATP binding"/>
    <property type="evidence" value="ECO:0007669"/>
    <property type="project" value="UniProtKB-KW"/>
</dbReference>
<dbReference type="PANTHER" id="PTHR32071">
    <property type="entry name" value="TRANSCRIPTIONAL REGULATORY PROTEIN"/>
    <property type="match status" value="1"/>
</dbReference>
<evidence type="ECO:0000313" key="8">
    <source>
        <dbReference type="Proteomes" id="UP000298460"/>
    </source>
</evidence>
<dbReference type="PROSITE" id="PS50045">
    <property type="entry name" value="SIGMA54_INTERACT_4"/>
    <property type="match status" value="1"/>
</dbReference>
<dbReference type="InterPro" id="IPR025662">
    <property type="entry name" value="Sigma_54_int_dom_ATP-bd_1"/>
</dbReference>
<proteinExistence type="predicted"/>
<dbReference type="PROSITE" id="PS00675">
    <property type="entry name" value="SIGMA54_INTERACT_1"/>
    <property type="match status" value="1"/>
</dbReference>
<dbReference type="FunFam" id="3.40.50.300:FF:000006">
    <property type="entry name" value="DNA-binding transcriptional regulator NtrC"/>
    <property type="match status" value="1"/>
</dbReference>
<organism evidence="7 8">
    <name type="scientific">Desulfosporosinus fructosivorans</name>
    <dbReference type="NCBI Taxonomy" id="2018669"/>
    <lineage>
        <taxon>Bacteria</taxon>
        <taxon>Bacillati</taxon>
        <taxon>Bacillota</taxon>
        <taxon>Clostridia</taxon>
        <taxon>Eubacteriales</taxon>
        <taxon>Desulfitobacteriaceae</taxon>
        <taxon>Desulfosporosinus</taxon>
    </lineage>
</organism>
<dbReference type="SUPFAM" id="SSF55785">
    <property type="entry name" value="PYP-like sensor domain (PAS domain)"/>
    <property type="match status" value="1"/>
</dbReference>
<keyword evidence="8" id="KW-1185">Reference proteome</keyword>
<protein>
    <submittedName>
        <fullName evidence="7">PAS domain-containing protein</fullName>
    </submittedName>
</protein>
<dbReference type="Gene3D" id="1.10.8.60">
    <property type="match status" value="1"/>
</dbReference>
<sequence>MLGWSRGYKEMSWCPEMTFRAMISSISDGIYITDSNGYCIAHNEAFLRITGIPINVVDRNVSTLIDDNLISESATLEVIRTRQRVSIITVFPSGCEALVTGNPVFDDAGNFFNVVCEVRDLSELNSLKDDLKRSKQLNKQYREILVSYNPALNNDEQKITVRDPKMQSILDELPRIGDSDATVLIYGESGVGKGLIASLLHEHSTRSTKGKFIKVDCSAIPSSLIESELFGYEGGSFTGALREGKAGLLDQGNHGTVFLDEIGELPLLLQVKLLSVLQDHKILRVGGTTPLSMDIRFVCATNRNLEKMVEEGTFRKDLYYRLNVIPVAIPPLRERKDDIFVLTISFLNKFCQKYNRNVSFVPEAMDCLYEYSWPGNVRELENIVERLVVLGQSSLIKKIDLPEKIRRVSPTMVLADIDILHPNEQEIIPLKAAVAATERQLIVQAFQQNDHLGPAAQALGIDISTLLRKCKKLGIKRVATSTVEMPV</sequence>
<dbReference type="Pfam" id="PF00158">
    <property type="entry name" value="Sigma54_activat"/>
    <property type="match status" value="1"/>
</dbReference>
<dbReference type="PROSITE" id="PS50112">
    <property type="entry name" value="PAS"/>
    <property type="match status" value="1"/>
</dbReference>
<dbReference type="CDD" id="cd00009">
    <property type="entry name" value="AAA"/>
    <property type="match status" value="1"/>
</dbReference>
<dbReference type="InterPro" id="IPR009057">
    <property type="entry name" value="Homeodomain-like_sf"/>
</dbReference>
<dbReference type="EMBL" id="SPQQ01000002">
    <property type="protein sequence ID" value="TGE38991.1"/>
    <property type="molecule type" value="Genomic_DNA"/>
</dbReference>
<evidence type="ECO:0000259" key="6">
    <source>
        <dbReference type="PROSITE" id="PS50112"/>
    </source>
</evidence>
<dbReference type="Pfam" id="PF13426">
    <property type="entry name" value="PAS_9"/>
    <property type="match status" value="1"/>
</dbReference>
<keyword evidence="3" id="KW-0805">Transcription regulation</keyword>
<comment type="caution">
    <text evidence="7">The sequence shown here is derived from an EMBL/GenBank/DDBJ whole genome shotgun (WGS) entry which is preliminary data.</text>
</comment>
<reference evidence="7 8" key="1">
    <citation type="submission" date="2019-03" db="EMBL/GenBank/DDBJ databases">
        <title>Draft Genome Sequence of Desulfosporosinus fructosivorans Strain 63.6F, Isolated from Marine Sediment in the Baltic Sea.</title>
        <authorList>
            <person name="Hausmann B."/>
            <person name="Vandieken V."/>
            <person name="Pjevac P."/>
            <person name="Schreck K."/>
            <person name="Herbold C.W."/>
            <person name="Loy A."/>
        </authorList>
    </citation>
    <scope>NUCLEOTIDE SEQUENCE [LARGE SCALE GENOMIC DNA]</scope>
    <source>
        <strain evidence="7 8">63.6F</strain>
    </source>
</reference>
<dbReference type="NCBIfam" id="TIGR00229">
    <property type="entry name" value="sensory_box"/>
    <property type="match status" value="1"/>
</dbReference>
<dbReference type="SMART" id="SM00382">
    <property type="entry name" value="AAA"/>
    <property type="match status" value="1"/>
</dbReference>
<dbReference type="InterPro" id="IPR027417">
    <property type="entry name" value="P-loop_NTPase"/>
</dbReference>
<keyword evidence="1" id="KW-0547">Nucleotide-binding</keyword>
<accession>A0A4Z0R751</accession>
<evidence type="ECO:0000259" key="5">
    <source>
        <dbReference type="PROSITE" id="PS50045"/>
    </source>
</evidence>
<dbReference type="Proteomes" id="UP000298460">
    <property type="component" value="Unassembled WGS sequence"/>
</dbReference>
<dbReference type="InterPro" id="IPR000014">
    <property type="entry name" value="PAS"/>
</dbReference>
<dbReference type="SUPFAM" id="SSF52540">
    <property type="entry name" value="P-loop containing nucleoside triphosphate hydrolases"/>
    <property type="match status" value="1"/>
</dbReference>
<dbReference type="CDD" id="cd00130">
    <property type="entry name" value="PAS"/>
    <property type="match status" value="1"/>
</dbReference>